<evidence type="ECO:0000256" key="5">
    <source>
        <dbReference type="PROSITE-ProRule" id="PRU01091"/>
    </source>
</evidence>
<evidence type="ECO:0000256" key="2">
    <source>
        <dbReference type="ARBA" id="ARBA00023015"/>
    </source>
</evidence>
<gene>
    <name evidence="7" type="ORF">FXN61_41135</name>
</gene>
<accession>A0ABX1FVN7</accession>
<proteinExistence type="inferred from homology"/>
<dbReference type="Proteomes" id="UP001515943">
    <property type="component" value="Unassembled WGS sequence"/>
</dbReference>
<dbReference type="InterPro" id="IPR001867">
    <property type="entry name" value="OmpR/PhoB-type_DNA-bd"/>
</dbReference>
<feature type="domain" description="OmpR/PhoB-type" evidence="6">
    <location>
        <begin position="1"/>
        <end position="90"/>
    </location>
</feature>
<dbReference type="SUPFAM" id="SSF48452">
    <property type="entry name" value="TPR-like"/>
    <property type="match status" value="1"/>
</dbReference>
<keyword evidence="3 5" id="KW-0238">DNA-binding</keyword>
<evidence type="ECO:0000259" key="6">
    <source>
        <dbReference type="PROSITE" id="PS51755"/>
    </source>
</evidence>
<evidence type="ECO:0000313" key="8">
    <source>
        <dbReference type="Proteomes" id="UP001515943"/>
    </source>
</evidence>
<dbReference type="PANTHER" id="PTHR35807">
    <property type="entry name" value="TRANSCRIPTIONAL REGULATOR REDD-RELATED"/>
    <property type="match status" value="1"/>
</dbReference>
<comment type="similarity">
    <text evidence="1">Belongs to the AfsR/DnrI/RedD regulatory family.</text>
</comment>
<dbReference type="SMART" id="SM00862">
    <property type="entry name" value="Trans_reg_C"/>
    <property type="match status" value="1"/>
</dbReference>
<dbReference type="PANTHER" id="PTHR35807:SF1">
    <property type="entry name" value="TRANSCRIPTIONAL REGULATOR REDD"/>
    <property type="match status" value="1"/>
</dbReference>
<dbReference type="InterPro" id="IPR011990">
    <property type="entry name" value="TPR-like_helical_dom_sf"/>
</dbReference>
<sequence length="175" mass="19341">MTVVNLLGEVTVQIDGRQAELGHGRQRCVLAALAVDAGRVVPDDRLVNRVWAPDVPARAQKSLYSYISRLRQTLAGEQIERRPGGYVLAEGDTDLRRFRELCVCAGESTDIERTELLTEALALWRGDALTGLPGEWAQAERDRLQLERLAAQHDLVDARLRTGQTGGLVAELSDR</sequence>
<dbReference type="InterPro" id="IPR036388">
    <property type="entry name" value="WH-like_DNA-bd_sf"/>
</dbReference>
<dbReference type="Pfam" id="PF00486">
    <property type="entry name" value="Trans_reg_C"/>
    <property type="match status" value="1"/>
</dbReference>
<dbReference type="InterPro" id="IPR005158">
    <property type="entry name" value="BTAD"/>
</dbReference>
<keyword evidence="2" id="KW-0805">Transcription regulation</keyword>
<dbReference type="SUPFAM" id="SSF46894">
    <property type="entry name" value="C-terminal effector domain of the bipartite response regulators"/>
    <property type="match status" value="1"/>
</dbReference>
<keyword evidence="4" id="KW-0804">Transcription</keyword>
<comment type="caution">
    <text evidence="7">The sequence shown here is derived from an EMBL/GenBank/DDBJ whole genome shotgun (WGS) entry which is preliminary data.</text>
</comment>
<dbReference type="InterPro" id="IPR016032">
    <property type="entry name" value="Sig_transdc_resp-reg_C-effctor"/>
</dbReference>
<keyword evidence="8" id="KW-1185">Reference proteome</keyword>
<protein>
    <submittedName>
        <fullName evidence="7">Transcriptional regulator, SARP family protein</fullName>
    </submittedName>
</protein>
<feature type="DNA-binding region" description="OmpR/PhoB-type" evidence="5">
    <location>
        <begin position="1"/>
        <end position="90"/>
    </location>
</feature>
<dbReference type="RefSeq" id="WP_188136065.1">
    <property type="nucleotide sequence ID" value="NZ_VSRL01000284.1"/>
</dbReference>
<reference evidence="7 8" key="1">
    <citation type="submission" date="2019-08" db="EMBL/GenBank/DDBJ databases">
        <title>Lentzea from Indian Himalayas.</title>
        <authorList>
            <person name="Mandal S."/>
            <person name="Mallick Gupta A."/>
            <person name="Maiti P.K."/>
            <person name="Sarkar J."/>
            <person name="Mandal S."/>
        </authorList>
    </citation>
    <scope>NUCLEOTIDE SEQUENCE [LARGE SCALE GENOMIC DNA]</scope>
    <source>
        <strain evidence="7 8">PSKA42</strain>
    </source>
</reference>
<dbReference type="Gene3D" id="1.10.10.10">
    <property type="entry name" value="Winged helix-like DNA-binding domain superfamily/Winged helix DNA-binding domain"/>
    <property type="match status" value="1"/>
</dbReference>
<dbReference type="EMBL" id="VSRL01000284">
    <property type="protein sequence ID" value="NKE62787.1"/>
    <property type="molecule type" value="Genomic_DNA"/>
</dbReference>
<feature type="non-terminal residue" evidence="7">
    <location>
        <position position="175"/>
    </location>
</feature>
<organism evidence="7 8">
    <name type="scientific">Lentzea indica</name>
    <dbReference type="NCBI Taxonomy" id="2604800"/>
    <lineage>
        <taxon>Bacteria</taxon>
        <taxon>Bacillati</taxon>
        <taxon>Actinomycetota</taxon>
        <taxon>Actinomycetes</taxon>
        <taxon>Pseudonocardiales</taxon>
        <taxon>Pseudonocardiaceae</taxon>
        <taxon>Lentzea</taxon>
    </lineage>
</organism>
<evidence type="ECO:0000256" key="1">
    <source>
        <dbReference type="ARBA" id="ARBA00005820"/>
    </source>
</evidence>
<dbReference type="Pfam" id="PF03704">
    <property type="entry name" value="BTAD"/>
    <property type="match status" value="1"/>
</dbReference>
<dbReference type="InterPro" id="IPR051677">
    <property type="entry name" value="AfsR-DnrI-RedD_regulator"/>
</dbReference>
<dbReference type="Gene3D" id="1.25.40.10">
    <property type="entry name" value="Tetratricopeptide repeat domain"/>
    <property type="match status" value="1"/>
</dbReference>
<dbReference type="PROSITE" id="PS51755">
    <property type="entry name" value="OMPR_PHOB"/>
    <property type="match status" value="1"/>
</dbReference>
<name>A0ABX1FVN7_9PSEU</name>
<evidence type="ECO:0000256" key="4">
    <source>
        <dbReference type="ARBA" id="ARBA00023163"/>
    </source>
</evidence>
<evidence type="ECO:0000256" key="3">
    <source>
        <dbReference type="ARBA" id="ARBA00023125"/>
    </source>
</evidence>
<evidence type="ECO:0000313" key="7">
    <source>
        <dbReference type="EMBL" id="NKE62787.1"/>
    </source>
</evidence>